<organism evidence="1 2">
    <name type="scientific">Lachnoclostridium phytofermentans</name>
    <dbReference type="NCBI Taxonomy" id="66219"/>
    <lineage>
        <taxon>Bacteria</taxon>
        <taxon>Bacillati</taxon>
        <taxon>Bacillota</taxon>
        <taxon>Clostridia</taxon>
        <taxon>Lachnospirales</taxon>
        <taxon>Lachnospiraceae</taxon>
    </lineage>
</organism>
<feature type="non-terminal residue" evidence="1">
    <location>
        <position position="59"/>
    </location>
</feature>
<dbReference type="Gene3D" id="3.40.50.720">
    <property type="entry name" value="NAD(P)-binding Rossmann-like Domain"/>
    <property type="match status" value="1"/>
</dbReference>
<dbReference type="AlphaFoldDB" id="A0A3D2X4S7"/>
<evidence type="ECO:0000313" key="2">
    <source>
        <dbReference type="Proteomes" id="UP000262969"/>
    </source>
</evidence>
<protein>
    <submittedName>
        <fullName evidence="1">Mannitol dehydrogenase family protein</fullName>
    </submittedName>
</protein>
<comment type="caution">
    <text evidence="1">The sequence shown here is derived from an EMBL/GenBank/DDBJ whole genome shotgun (WGS) entry which is preliminary data.</text>
</comment>
<name>A0A3D2X4S7_9FIRM</name>
<proteinExistence type="predicted"/>
<dbReference type="Proteomes" id="UP000262969">
    <property type="component" value="Unassembled WGS sequence"/>
</dbReference>
<evidence type="ECO:0000313" key="1">
    <source>
        <dbReference type="EMBL" id="HCL02141.1"/>
    </source>
</evidence>
<gene>
    <name evidence="1" type="ORF">DHW61_06930</name>
</gene>
<dbReference type="SUPFAM" id="SSF51735">
    <property type="entry name" value="NAD(P)-binding Rossmann-fold domains"/>
    <property type="match status" value="1"/>
</dbReference>
<reference evidence="1 2" key="1">
    <citation type="journal article" date="2018" name="Nat. Biotechnol.">
        <title>A standardized bacterial taxonomy based on genome phylogeny substantially revises the tree of life.</title>
        <authorList>
            <person name="Parks D.H."/>
            <person name="Chuvochina M."/>
            <person name="Waite D.W."/>
            <person name="Rinke C."/>
            <person name="Skarshewski A."/>
            <person name="Chaumeil P.A."/>
            <person name="Hugenholtz P."/>
        </authorList>
    </citation>
    <scope>NUCLEOTIDE SEQUENCE [LARGE SCALE GENOMIC DNA]</scope>
    <source>
        <strain evidence="1">UBA11728</strain>
    </source>
</reference>
<accession>A0A3D2X4S7</accession>
<dbReference type="InterPro" id="IPR036291">
    <property type="entry name" value="NAD(P)-bd_dom_sf"/>
</dbReference>
<sequence>MKLNRKEILEQKENFQKAEIKLPTFDYEKVKEDTMKEPTWLHFGAGNIFRAFPAALQQK</sequence>
<dbReference type="EMBL" id="DPVV01000232">
    <property type="protein sequence ID" value="HCL02141.1"/>
    <property type="molecule type" value="Genomic_DNA"/>
</dbReference>